<dbReference type="EMBL" id="CP021425">
    <property type="protein sequence ID" value="ARU55388.1"/>
    <property type="molecule type" value="Genomic_DNA"/>
</dbReference>
<dbReference type="KEGG" id="ome:OLMES_1309"/>
<keyword evidence="2" id="KW-1185">Reference proteome</keyword>
<dbReference type="Proteomes" id="UP000196027">
    <property type="component" value="Chromosome"/>
</dbReference>
<protein>
    <submittedName>
        <fullName evidence="1">Uncharacterized protein</fullName>
    </submittedName>
</protein>
<sequence>MANTSDTPTEFARLHPILNEMTRTFTDLYLHRKDEETRLKLLALEEILEARLGDLREARARAGDDVY</sequence>
<gene>
    <name evidence="1" type="ORF">OLMES_1309</name>
</gene>
<dbReference type="RefSeq" id="WP_087460504.1">
    <property type="nucleotide sequence ID" value="NZ_CP021425.1"/>
</dbReference>
<reference evidence="1 2" key="1">
    <citation type="submission" date="2017-05" db="EMBL/GenBank/DDBJ databases">
        <title>Genomic insights into alkan degradation activity of Oleiphilus messinensis.</title>
        <authorList>
            <person name="Kozyavkin S.A."/>
            <person name="Slesarev A.I."/>
            <person name="Golyshin P.N."/>
            <person name="Korzhenkov A."/>
            <person name="Golyshina O.N."/>
            <person name="Toshchakov S.V."/>
        </authorList>
    </citation>
    <scope>NUCLEOTIDE SEQUENCE [LARGE SCALE GENOMIC DNA]</scope>
    <source>
        <strain evidence="1 2">ME102</strain>
    </source>
</reference>
<accession>A0A1Y0I4F7</accession>
<dbReference type="AlphaFoldDB" id="A0A1Y0I4F7"/>
<name>A0A1Y0I4F7_9GAMM</name>
<proteinExistence type="predicted"/>
<organism evidence="1 2">
    <name type="scientific">Oleiphilus messinensis</name>
    <dbReference type="NCBI Taxonomy" id="141451"/>
    <lineage>
        <taxon>Bacteria</taxon>
        <taxon>Pseudomonadati</taxon>
        <taxon>Pseudomonadota</taxon>
        <taxon>Gammaproteobacteria</taxon>
        <taxon>Oceanospirillales</taxon>
        <taxon>Oleiphilaceae</taxon>
        <taxon>Oleiphilus</taxon>
    </lineage>
</organism>
<evidence type="ECO:0000313" key="2">
    <source>
        <dbReference type="Proteomes" id="UP000196027"/>
    </source>
</evidence>
<evidence type="ECO:0000313" key="1">
    <source>
        <dbReference type="EMBL" id="ARU55388.1"/>
    </source>
</evidence>